<name>A0ACB6R457_9PLEO</name>
<organism evidence="1 2">
    <name type="scientific">Lindgomyces ingoldianus</name>
    <dbReference type="NCBI Taxonomy" id="673940"/>
    <lineage>
        <taxon>Eukaryota</taxon>
        <taxon>Fungi</taxon>
        <taxon>Dikarya</taxon>
        <taxon>Ascomycota</taxon>
        <taxon>Pezizomycotina</taxon>
        <taxon>Dothideomycetes</taxon>
        <taxon>Pleosporomycetidae</taxon>
        <taxon>Pleosporales</taxon>
        <taxon>Lindgomycetaceae</taxon>
        <taxon>Lindgomyces</taxon>
    </lineage>
</organism>
<reference evidence="1" key="1">
    <citation type="journal article" date="2020" name="Stud. Mycol.">
        <title>101 Dothideomycetes genomes: a test case for predicting lifestyles and emergence of pathogens.</title>
        <authorList>
            <person name="Haridas S."/>
            <person name="Albert R."/>
            <person name="Binder M."/>
            <person name="Bloem J."/>
            <person name="Labutti K."/>
            <person name="Salamov A."/>
            <person name="Andreopoulos B."/>
            <person name="Baker S."/>
            <person name="Barry K."/>
            <person name="Bills G."/>
            <person name="Bluhm B."/>
            <person name="Cannon C."/>
            <person name="Castanera R."/>
            <person name="Culley D."/>
            <person name="Daum C."/>
            <person name="Ezra D."/>
            <person name="Gonzalez J."/>
            <person name="Henrissat B."/>
            <person name="Kuo A."/>
            <person name="Liang C."/>
            <person name="Lipzen A."/>
            <person name="Lutzoni F."/>
            <person name="Magnuson J."/>
            <person name="Mondo S."/>
            <person name="Nolan M."/>
            <person name="Ohm R."/>
            <person name="Pangilinan J."/>
            <person name="Park H.-J."/>
            <person name="Ramirez L."/>
            <person name="Alfaro M."/>
            <person name="Sun H."/>
            <person name="Tritt A."/>
            <person name="Yoshinaga Y."/>
            <person name="Zwiers L.-H."/>
            <person name="Turgeon B."/>
            <person name="Goodwin S."/>
            <person name="Spatafora J."/>
            <person name="Crous P."/>
            <person name="Grigoriev I."/>
        </authorList>
    </citation>
    <scope>NUCLEOTIDE SEQUENCE</scope>
    <source>
        <strain evidence="1">ATCC 200398</strain>
    </source>
</reference>
<comment type="caution">
    <text evidence="1">The sequence shown here is derived from an EMBL/GenBank/DDBJ whole genome shotgun (WGS) entry which is preliminary data.</text>
</comment>
<proteinExistence type="predicted"/>
<accession>A0ACB6R457</accession>
<evidence type="ECO:0000313" key="1">
    <source>
        <dbReference type="EMBL" id="KAF2474109.1"/>
    </source>
</evidence>
<sequence length="660" mass="73620">MAKGATQGAQSAPKAERFKTRSFKRFSEPSKHSIDASALAACDGLNSSVVSREADIDLKDEIALPAPIAYGRFYGTWDDDHGCVRDLEPIPGHEHLFHSSTAETPRPVSVVVLSREEFDALENKNNSRDDGTSVDKGKALITTVRKAIRKKPVTTRAKILKRTRSVARLDVTEPKQTVPASKTESTQFFIGNQTALGEFYDYHLKEMGMMVSKKLAWNWIQVRWPKRSGGYPYLKKIPKTDPPEYEEPRGYNGPVPGWPTGIIYTEPAHLPGPQVRKLLTYLLRAHREFKGTKDWVGTLQKCAQSYVEVGFKLGKDYSSSIDPTFRKLREERVKSSLEACYEMAKKEEDFYAAYNLYSVEDTDHPEMYGWANITWTRMEKIPRPRQQPKRRRCSPSQGLEEDARSTDSEDGSEVDVGHVTLGEPCSSASTTTFQSSLTPPTPPSSCRRYPGMALPISNTTGSIIPSSMGVGATTPAPNPPTLDRQYTWTYAPQITISASAPSLDQSAHEHRMDQLKDARVGYSVSADPFSLQQSPNMIRSQDTFKPQSVDISAGSWAVPHHHQDMPIYMSGFTSEQLGYPDMRSDPTLVSYPAPLQPNDHLFARSSRMATTEPPADSRAWIDMWADTQHSAGHFSPDVIYATSQLPIRSSSPTLPHRLPC</sequence>
<dbReference type="EMBL" id="MU003498">
    <property type="protein sequence ID" value="KAF2474109.1"/>
    <property type="molecule type" value="Genomic_DNA"/>
</dbReference>
<gene>
    <name evidence="1" type="ORF">BDR25DRAFT_119115</name>
</gene>
<evidence type="ECO:0000313" key="2">
    <source>
        <dbReference type="Proteomes" id="UP000799755"/>
    </source>
</evidence>
<keyword evidence="2" id="KW-1185">Reference proteome</keyword>
<dbReference type="Proteomes" id="UP000799755">
    <property type="component" value="Unassembled WGS sequence"/>
</dbReference>
<protein>
    <submittedName>
        <fullName evidence="1">Uncharacterized protein</fullName>
    </submittedName>
</protein>